<dbReference type="PANTHER" id="PTHR36437:SF2">
    <property type="entry name" value="GLYOXALASE_BLEOMYCIN RESISTANCE PROTEIN_DIOXYGENASE"/>
    <property type="match status" value="1"/>
</dbReference>
<evidence type="ECO:0000313" key="2">
    <source>
        <dbReference type="EMBL" id="MBC3796232.1"/>
    </source>
</evidence>
<dbReference type="Pfam" id="PF00903">
    <property type="entry name" value="Glyoxalase"/>
    <property type="match status" value="1"/>
</dbReference>
<name>A0ABR6WIA8_9FIRM</name>
<comment type="caution">
    <text evidence="2">The sequence shown here is derived from an EMBL/GenBank/DDBJ whole genome shotgun (WGS) entry which is preliminary data.</text>
</comment>
<dbReference type="SUPFAM" id="SSF54593">
    <property type="entry name" value="Glyoxalase/Bleomycin resistance protein/Dihydroxybiphenyl dioxygenase"/>
    <property type="match status" value="1"/>
</dbReference>
<dbReference type="InterPro" id="IPR029068">
    <property type="entry name" value="Glyas_Bleomycin-R_OHBP_Dase"/>
</dbReference>
<evidence type="ECO:0000259" key="1">
    <source>
        <dbReference type="PROSITE" id="PS51819"/>
    </source>
</evidence>
<reference evidence="2 3" key="1">
    <citation type="journal article" date="2020" name="mSystems">
        <title>Defining Genomic and Predicted Metabolic Features of the Acetobacterium Genus.</title>
        <authorList>
            <person name="Ross D.E."/>
            <person name="Marshall C.W."/>
            <person name="Gulliver D."/>
            <person name="May H.D."/>
            <person name="Norman R.S."/>
        </authorList>
    </citation>
    <scope>NUCLEOTIDE SEQUENCE [LARGE SCALE GENOMIC DNA]</scope>
    <source>
        <strain evidence="2 3">DSM 9173</strain>
    </source>
</reference>
<feature type="domain" description="VOC" evidence="1">
    <location>
        <begin position="3"/>
        <end position="114"/>
    </location>
</feature>
<sequence>MKAYDNFFLPVDNLEEAKNYYTNVFGLDLKFDFSDKGMAAFHVGHEEPAIILKEKSKFPDVKPTIWFVVDNVEEEYKRLQKNGVNFLSKPFQIGTGNAVEFEDIFGNRFGMADYV</sequence>
<organism evidence="2 3">
    <name type="scientific">Acetobacterium tundrae</name>
    <dbReference type="NCBI Taxonomy" id="132932"/>
    <lineage>
        <taxon>Bacteria</taxon>
        <taxon>Bacillati</taxon>
        <taxon>Bacillota</taxon>
        <taxon>Clostridia</taxon>
        <taxon>Eubacteriales</taxon>
        <taxon>Eubacteriaceae</taxon>
        <taxon>Acetobacterium</taxon>
    </lineage>
</organism>
<accession>A0ABR6WIA8</accession>
<protein>
    <submittedName>
        <fullName evidence="2">VOC family protein</fullName>
    </submittedName>
</protein>
<dbReference type="InterPro" id="IPR004360">
    <property type="entry name" value="Glyas_Fos-R_dOase_dom"/>
</dbReference>
<proteinExistence type="predicted"/>
<keyword evidence="3" id="KW-1185">Reference proteome</keyword>
<dbReference type="EMBL" id="WJBB01000003">
    <property type="protein sequence ID" value="MBC3796232.1"/>
    <property type="molecule type" value="Genomic_DNA"/>
</dbReference>
<dbReference type="Proteomes" id="UP000653358">
    <property type="component" value="Unassembled WGS sequence"/>
</dbReference>
<evidence type="ECO:0000313" key="3">
    <source>
        <dbReference type="Proteomes" id="UP000653358"/>
    </source>
</evidence>
<dbReference type="InterPro" id="IPR037523">
    <property type="entry name" value="VOC_core"/>
</dbReference>
<gene>
    <name evidence="2" type="ORF">GH807_04095</name>
</gene>
<dbReference type="PROSITE" id="PS51819">
    <property type="entry name" value="VOC"/>
    <property type="match status" value="1"/>
</dbReference>
<dbReference type="PANTHER" id="PTHR36437">
    <property type="entry name" value="GLYOXALASE/BLEOMYCIN RESISTANCE PROTEIN/DIOXYGENASE"/>
    <property type="match status" value="1"/>
</dbReference>
<dbReference type="RefSeq" id="WP_148602713.1">
    <property type="nucleotide sequence ID" value="NZ_RXYB01000004.1"/>
</dbReference>
<dbReference type="Gene3D" id="3.10.180.10">
    <property type="entry name" value="2,3-Dihydroxybiphenyl 1,2-Dioxygenase, domain 1"/>
    <property type="match status" value="1"/>
</dbReference>